<keyword evidence="3" id="KW-0862">Zinc</keyword>
<dbReference type="EMBL" id="HBHT01026814">
    <property type="protein sequence ID" value="CAD9977875.1"/>
    <property type="molecule type" value="Transcribed_RNA"/>
</dbReference>
<accession>A0A7S2YI78</accession>
<evidence type="ECO:0008006" key="5">
    <source>
        <dbReference type="Google" id="ProtNLM"/>
    </source>
</evidence>
<dbReference type="PANTHER" id="PTHR12183">
    <property type="entry name" value="MITOCHONDRIAL UBIQUITIN LIGASE ACTIVATOR OF NFKB 1"/>
    <property type="match status" value="1"/>
</dbReference>
<sequence length="295" mass="32088">MPSPSHSVRGGTATTTDSWWWKVLCAAGAVVRQGVDLKSKHTHTLPFGTHVIVLKKIINQDGLSRLFVRAAAVSGRIVEGWCSEFLNPLSGQRGPILKPIPPAVPVFYRVVLPDHGAMLRQHVELGSPMVQTAAVGSRLAVLHRAFTEFPAKDCVPRLQVAWASSSSVRAFASLRLNNEQKSSVLAPTGTVDSTFDPRHPGLYFWRLYQSHDKLRKQETKSTKVSSGAATSNANQPSLNPTCVVCLTGESDATLVHGETGHICCCLECARVCKAQGVGCPICREPIDRIILHYYS</sequence>
<dbReference type="GO" id="GO:0004842">
    <property type="term" value="F:ubiquitin-protein transferase activity"/>
    <property type="evidence" value="ECO:0007669"/>
    <property type="project" value="TreeGrafter"/>
</dbReference>
<dbReference type="CDD" id="cd16646">
    <property type="entry name" value="mRING-HC-C2H2C4_MDM2-like"/>
    <property type="match status" value="1"/>
</dbReference>
<evidence type="ECO:0000256" key="1">
    <source>
        <dbReference type="ARBA" id="ARBA00022723"/>
    </source>
</evidence>
<evidence type="ECO:0000313" key="4">
    <source>
        <dbReference type="EMBL" id="CAD9977875.1"/>
    </source>
</evidence>
<evidence type="ECO:0000256" key="3">
    <source>
        <dbReference type="ARBA" id="ARBA00022833"/>
    </source>
</evidence>
<keyword evidence="1" id="KW-0479">Metal-binding</keyword>
<protein>
    <recommendedName>
        <fullName evidence="5">RING-type domain-containing protein</fullName>
    </recommendedName>
</protein>
<organism evidence="4">
    <name type="scientific">Entomoneis paludosa</name>
    <dbReference type="NCBI Taxonomy" id="265537"/>
    <lineage>
        <taxon>Eukaryota</taxon>
        <taxon>Sar</taxon>
        <taxon>Stramenopiles</taxon>
        <taxon>Ochrophyta</taxon>
        <taxon>Bacillariophyta</taxon>
        <taxon>Bacillariophyceae</taxon>
        <taxon>Bacillariophycidae</taxon>
        <taxon>Entomoneidaceae</taxon>
        <taxon>Entomoneis</taxon>
    </lineage>
</organism>
<dbReference type="InterPro" id="IPR051652">
    <property type="entry name" value="MDM2_MDM4_MUL1"/>
</dbReference>
<dbReference type="AlphaFoldDB" id="A0A7S2YI78"/>
<dbReference type="PANTHER" id="PTHR12183:SF32">
    <property type="entry name" value="MITOCHONDRIAL E3 UBIQUITIN PROTEIN LIGASE 1"/>
    <property type="match status" value="1"/>
</dbReference>
<name>A0A7S2YI78_9STRA</name>
<dbReference type="Gene3D" id="3.30.40.10">
    <property type="entry name" value="Zinc/RING finger domain, C3HC4 (zinc finger)"/>
    <property type="match status" value="1"/>
</dbReference>
<reference evidence="4" key="1">
    <citation type="submission" date="2021-01" db="EMBL/GenBank/DDBJ databases">
        <authorList>
            <person name="Corre E."/>
            <person name="Pelletier E."/>
            <person name="Niang G."/>
            <person name="Scheremetjew M."/>
            <person name="Finn R."/>
            <person name="Kale V."/>
            <person name="Holt S."/>
            <person name="Cochrane G."/>
            <person name="Meng A."/>
            <person name="Brown T."/>
            <person name="Cohen L."/>
        </authorList>
    </citation>
    <scope>NUCLEOTIDE SEQUENCE</scope>
    <source>
        <strain evidence="4">CCMP125</strain>
    </source>
</reference>
<evidence type="ECO:0000256" key="2">
    <source>
        <dbReference type="ARBA" id="ARBA00022771"/>
    </source>
</evidence>
<proteinExistence type="predicted"/>
<dbReference type="Pfam" id="PF13920">
    <property type="entry name" value="zf-C3HC4_3"/>
    <property type="match status" value="1"/>
</dbReference>
<dbReference type="InterPro" id="IPR013083">
    <property type="entry name" value="Znf_RING/FYVE/PHD"/>
</dbReference>
<gene>
    <name evidence="4" type="ORF">APAL1065_LOCUS17998</name>
</gene>
<dbReference type="GO" id="GO:0016567">
    <property type="term" value="P:protein ubiquitination"/>
    <property type="evidence" value="ECO:0007669"/>
    <property type="project" value="TreeGrafter"/>
</dbReference>
<keyword evidence="2" id="KW-0863">Zinc-finger</keyword>
<dbReference type="GO" id="GO:0008270">
    <property type="term" value="F:zinc ion binding"/>
    <property type="evidence" value="ECO:0007669"/>
    <property type="project" value="UniProtKB-KW"/>
</dbReference>